<sequence>MTPALVLRILLTHLAAGCGGAVAAQLKIPLPWMIGSLTVVAALGLSGLAVSTHRTVRDGAVLIIMTALGLTFTPEAARAAAALLPEMLAAAVATVAIAALLSRVLMLTAGIDATTAFFCSVPGGPVEMSMMGERNGARVPEIAMNQLLRIVLLVIIIPTAITLSGATGDVVTLHSRIAFDPAGLALSLAIALGLALIARRYGLATAFLLMPMGTGVVLGLSEANLSAVPTWMSNACQVVMGCYLGAQFRRDSVRALRRFIPSAILNVLLLTAGCSAVGYAIALVSGMPWPTAILSTSPGSVTEMAITAKVLHFDVPTVTAFHVLRIFLVLATVPLVHAGLKRIGYFGPPSRSLSASAAERSPAE</sequence>
<feature type="transmembrane region" description="Helical" evidence="1">
    <location>
        <begin position="59"/>
        <end position="81"/>
    </location>
</feature>
<dbReference type="GO" id="GO:0010468">
    <property type="term" value="P:regulation of gene expression"/>
    <property type="evidence" value="ECO:0007669"/>
    <property type="project" value="InterPro"/>
</dbReference>
<dbReference type="PANTHER" id="PTHR38457">
    <property type="entry name" value="REGULATOR ABRB-RELATED"/>
    <property type="match status" value="1"/>
</dbReference>
<evidence type="ECO:0000313" key="2">
    <source>
        <dbReference type="EMBL" id="KPL53567.1"/>
    </source>
</evidence>
<reference evidence="2 3" key="1">
    <citation type="submission" date="2015-09" db="EMBL/GenBank/DDBJ databases">
        <authorList>
            <person name="Jackson K.R."/>
            <person name="Lunt B.L."/>
            <person name="Fisher J.N.B."/>
            <person name="Gardner A.V."/>
            <person name="Bailey M.E."/>
            <person name="Deus L.M."/>
            <person name="Earl A.S."/>
            <person name="Gibby P.D."/>
            <person name="Hartmann K.A."/>
            <person name="Liu J.E."/>
            <person name="Manci A.M."/>
            <person name="Nielsen D.A."/>
            <person name="Solomon M.B."/>
            <person name="Breakwell D.P."/>
            <person name="Burnett S.H."/>
            <person name="Grose J.H."/>
        </authorList>
    </citation>
    <scope>NUCLEOTIDE SEQUENCE [LARGE SCALE GENOMIC DNA]</scope>
    <source>
        <strain evidence="2 3">16</strain>
    </source>
</reference>
<dbReference type="STRING" id="665126.ABB55_16230"/>
<evidence type="ECO:0000313" key="3">
    <source>
        <dbReference type="Proteomes" id="UP000048984"/>
    </source>
</evidence>
<evidence type="ECO:0000256" key="1">
    <source>
        <dbReference type="SAM" id="Phobius"/>
    </source>
</evidence>
<dbReference type="PIRSF" id="PIRSF038991">
    <property type="entry name" value="Protein_AbrB"/>
    <property type="match status" value="1"/>
</dbReference>
<name>A0A0P6VSC6_9HYPH</name>
<proteinExistence type="predicted"/>
<keyword evidence="1" id="KW-1133">Transmembrane helix</keyword>
<dbReference type="InterPro" id="IPR017516">
    <property type="entry name" value="AbrB_dup"/>
</dbReference>
<dbReference type="EMBL" id="LJYW01000001">
    <property type="protein sequence ID" value="KPL53567.1"/>
    <property type="molecule type" value="Genomic_DNA"/>
</dbReference>
<dbReference type="NCBIfam" id="TIGR03082">
    <property type="entry name" value="Gneg_AbrB_dup"/>
    <property type="match status" value="2"/>
</dbReference>
<feature type="transmembrane region" description="Helical" evidence="1">
    <location>
        <begin position="267"/>
        <end position="289"/>
    </location>
</feature>
<dbReference type="Proteomes" id="UP000048984">
    <property type="component" value="Unassembled WGS sequence"/>
</dbReference>
<feature type="transmembrane region" description="Helical" evidence="1">
    <location>
        <begin position="33"/>
        <end position="52"/>
    </location>
</feature>
<feature type="transmembrane region" description="Helical" evidence="1">
    <location>
        <begin position="87"/>
        <end position="106"/>
    </location>
</feature>
<dbReference type="RefSeq" id="WP_054359731.1">
    <property type="nucleotide sequence ID" value="NZ_LJYW01000001.1"/>
</dbReference>
<dbReference type="PANTHER" id="PTHR38457:SF1">
    <property type="entry name" value="REGULATOR ABRB-RELATED"/>
    <property type="match status" value="1"/>
</dbReference>
<protein>
    <recommendedName>
        <fullName evidence="4">Ammonia monooxygenase</fullName>
    </recommendedName>
</protein>
<dbReference type="GO" id="GO:0016020">
    <property type="term" value="C:membrane"/>
    <property type="evidence" value="ECO:0007669"/>
    <property type="project" value="InterPro"/>
</dbReference>
<keyword evidence="3" id="KW-1185">Reference proteome</keyword>
<evidence type="ECO:0008006" key="4">
    <source>
        <dbReference type="Google" id="ProtNLM"/>
    </source>
</evidence>
<accession>A0A0P6VSC6</accession>
<dbReference type="AlphaFoldDB" id="A0A0P6VSC6"/>
<dbReference type="InterPro" id="IPR007820">
    <property type="entry name" value="AbrB_fam"/>
</dbReference>
<gene>
    <name evidence="2" type="ORF">ABB55_16230</name>
</gene>
<organism evidence="2 3">
    <name type="scientific">Prosthecodimorpha hirschii</name>
    <dbReference type="NCBI Taxonomy" id="665126"/>
    <lineage>
        <taxon>Bacteria</taxon>
        <taxon>Pseudomonadati</taxon>
        <taxon>Pseudomonadota</taxon>
        <taxon>Alphaproteobacteria</taxon>
        <taxon>Hyphomicrobiales</taxon>
        <taxon>Ancalomicrobiaceae</taxon>
        <taxon>Prosthecodimorpha</taxon>
    </lineage>
</organism>
<dbReference type="Pfam" id="PF05145">
    <property type="entry name" value="AbrB"/>
    <property type="match status" value="1"/>
</dbReference>
<keyword evidence="1" id="KW-0812">Transmembrane</keyword>
<feature type="transmembrane region" description="Helical" evidence="1">
    <location>
        <begin position="147"/>
        <end position="166"/>
    </location>
</feature>
<reference evidence="2 3" key="2">
    <citation type="submission" date="2015-10" db="EMBL/GenBank/DDBJ databases">
        <title>Draft Genome Sequence of Prosthecomicrobium hirschii ATCC 27832.</title>
        <authorList>
            <person name="Daniel J."/>
            <person name="Givan S.A."/>
            <person name="Brun Y.V."/>
            <person name="Brown P.J."/>
        </authorList>
    </citation>
    <scope>NUCLEOTIDE SEQUENCE [LARGE SCALE GENOMIC DNA]</scope>
    <source>
        <strain evidence="2 3">16</strain>
    </source>
</reference>
<comment type="caution">
    <text evidence="2">The sequence shown here is derived from an EMBL/GenBank/DDBJ whole genome shotgun (WGS) entry which is preliminary data.</text>
</comment>
<feature type="transmembrane region" description="Helical" evidence="1">
    <location>
        <begin position="320"/>
        <end position="340"/>
    </location>
</feature>
<keyword evidence="1" id="KW-0472">Membrane</keyword>
<feature type="transmembrane region" description="Helical" evidence="1">
    <location>
        <begin position="178"/>
        <end position="196"/>
    </location>
</feature>